<dbReference type="InterPro" id="IPR002871">
    <property type="entry name" value="NIF_FeS_clus_asmbl_NifU_N"/>
</dbReference>
<dbReference type="Gene3D" id="3.90.1010.10">
    <property type="match status" value="1"/>
</dbReference>
<dbReference type="Proteomes" id="UP000179616">
    <property type="component" value="Unassembled WGS sequence"/>
</dbReference>
<dbReference type="AlphaFoldDB" id="A0A1S1L519"/>
<accession>A0A1S1L519</accession>
<dbReference type="GO" id="GO:0005506">
    <property type="term" value="F:iron ion binding"/>
    <property type="evidence" value="ECO:0007669"/>
    <property type="project" value="InterPro"/>
</dbReference>
<feature type="domain" description="NIF system FeS cluster assembly NifU N-terminal" evidence="2">
    <location>
        <begin position="6"/>
        <end position="127"/>
    </location>
</feature>
<dbReference type="GO" id="GO:0016226">
    <property type="term" value="P:iron-sulfur cluster assembly"/>
    <property type="evidence" value="ECO:0007669"/>
    <property type="project" value="InterPro"/>
</dbReference>
<evidence type="ECO:0000259" key="2">
    <source>
        <dbReference type="Pfam" id="PF01592"/>
    </source>
</evidence>
<dbReference type="RefSeq" id="WP_070939603.1">
    <property type="nucleotide sequence ID" value="NZ_JYKC01000021.1"/>
</dbReference>
<sequence length="150" mass="16596">MRLEQMYQEVILDHYKHPHHRGLREPFAAEVHHVNPTCGDEITLRISLEDNTITDVSYDGQGCSISQAATSVLTDQVIGLTVDEALKTVSSFNEMISSRGTIDGDEDIIGDGIAFAGVSRYPARVKCALLGWMAFKDALVQATEHHEVNR</sequence>
<dbReference type="OrthoDB" id="9804157at2"/>
<dbReference type="CDD" id="cd06664">
    <property type="entry name" value="IscU_like"/>
    <property type="match status" value="1"/>
</dbReference>
<dbReference type="GeneID" id="57169270"/>
<organism evidence="3 4">
    <name type="scientific">Mycobacteroides franklinii</name>
    <dbReference type="NCBI Taxonomy" id="948102"/>
    <lineage>
        <taxon>Bacteria</taxon>
        <taxon>Bacillati</taxon>
        <taxon>Actinomycetota</taxon>
        <taxon>Actinomycetes</taxon>
        <taxon>Mycobacteriales</taxon>
        <taxon>Mycobacteriaceae</taxon>
        <taxon>Mycobacteroides</taxon>
    </lineage>
</organism>
<comment type="caution">
    <text evidence="3">The sequence shown here is derived from an EMBL/GenBank/DDBJ whole genome shotgun (WGS) entry which is preliminary data.</text>
</comment>
<dbReference type="FunFam" id="3.90.1010.10:FF:000002">
    <property type="entry name" value="Iron-sulfur cluster assembly scaffold protein NifU"/>
    <property type="match status" value="1"/>
</dbReference>
<name>A0A1S1L519_9MYCO</name>
<dbReference type="GO" id="GO:0051536">
    <property type="term" value="F:iron-sulfur cluster binding"/>
    <property type="evidence" value="ECO:0007669"/>
    <property type="project" value="InterPro"/>
</dbReference>
<evidence type="ECO:0000313" key="4">
    <source>
        <dbReference type="Proteomes" id="UP000179616"/>
    </source>
</evidence>
<gene>
    <name evidence="3" type="ORF">BKG76_20840</name>
</gene>
<dbReference type="SUPFAM" id="SSF82649">
    <property type="entry name" value="SufE/NifU"/>
    <property type="match status" value="1"/>
</dbReference>
<evidence type="ECO:0000256" key="1">
    <source>
        <dbReference type="ARBA" id="ARBA00006420"/>
    </source>
</evidence>
<reference evidence="3 4" key="1">
    <citation type="submission" date="2016-10" db="EMBL/GenBank/DDBJ databases">
        <title>Evaluation of Human, Veterinary and Environmental Mycobacterium chelonae Isolates by Core Genome Phylogenomic Analysis, Targeted Gene Comparison, and Anti-microbial Susceptibility Patterns: A Tale of Mistaken Identities.</title>
        <authorList>
            <person name="Fogelson S.B."/>
            <person name="Camus A.C."/>
            <person name="Lorenz W."/>
            <person name="Vasireddy R."/>
            <person name="Vasireddy S."/>
            <person name="Smith T."/>
            <person name="Brown-Elliott B.A."/>
            <person name="Wallace R.J.Jr."/>
            <person name="Hasan N.A."/>
            <person name="Reischl U."/>
            <person name="Sanchez S."/>
        </authorList>
    </citation>
    <scope>NUCLEOTIDE SEQUENCE [LARGE SCALE GENOMIC DNA]</scope>
    <source>
        <strain evidence="3 4">1559</strain>
    </source>
</reference>
<evidence type="ECO:0000313" key="3">
    <source>
        <dbReference type="EMBL" id="OHU18951.1"/>
    </source>
</evidence>
<dbReference type="PANTHER" id="PTHR10093">
    <property type="entry name" value="IRON-SULFUR CLUSTER ASSEMBLY ENZYME NIFU HOMOLOG"/>
    <property type="match status" value="1"/>
</dbReference>
<dbReference type="Pfam" id="PF01592">
    <property type="entry name" value="NifU_N"/>
    <property type="match status" value="1"/>
</dbReference>
<comment type="similarity">
    <text evidence="1">Belongs to the NifU family.</text>
</comment>
<proteinExistence type="inferred from homology"/>
<protein>
    <submittedName>
        <fullName evidence="3">SUF system NifU family Fe-S cluster assembly protein</fullName>
    </submittedName>
</protein>
<dbReference type="NCBIfam" id="TIGR01994">
    <property type="entry name" value="SUF_scaf_2"/>
    <property type="match status" value="1"/>
</dbReference>
<dbReference type="EMBL" id="MLIK01000024">
    <property type="protein sequence ID" value="OHU18951.1"/>
    <property type="molecule type" value="Genomic_DNA"/>
</dbReference>
<dbReference type="STRING" id="948102.BKG76_20840"/>